<organism evidence="1 2">
    <name type="scientific">Populus trichocarpa</name>
    <name type="common">Western balsam poplar</name>
    <name type="synonym">Populus balsamifera subsp. trichocarpa</name>
    <dbReference type="NCBI Taxonomy" id="3694"/>
    <lineage>
        <taxon>Eukaryota</taxon>
        <taxon>Viridiplantae</taxon>
        <taxon>Streptophyta</taxon>
        <taxon>Embryophyta</taxon>
        <taxon>Tracheophyta</taxon>
        <taxon>Spermatophyta</taxon>
        <taxon>Magnoliopsida</taxon>
        <taxon>eudicotyledons</taxon>
        <taxon>Gunneridae</taxon>
        <taxon>Pentapetalae</taxon>
        <taxon>rosids</taxon>
        <taxon>fabids</taxon>
        <taxon>Malpighiales</taxon>
        <taxon>Salicaceae</taxon>
        <taxon>Saliceae</taxon>
        <taxon>Populus</taxon>
    </lineage>
</organism>
<proteinExistence type="predicted"/>
<dbReference type="EMBL" id="CM009290">
    <property type="protein sequence ID" value="PNT53303.1"/>
    <property type="molecule type" value="Genomic_DNA"/>
</dbReference>
<dbReference type="AlphaFoldDB" id="A0A2K2BU36"/>
<evidence type="ECO:0000313" key="1">
    <source>
        <dbReference type="EMBL" id="PNT53303.1"/>
    </source>
</evidence>
<accession>A0A2K2BU36</accession>
<reference evidence="1 2" key="1">
    <citation type="journal article" date="2006" name="Science">
        <title>The genome of black cottonwood, Populus trichocarpa (Torr. &amp; Gray).</title>
        <authorList>
            <person name="Tuskan G.A."/>
            <person name="Difazio S."/>
            <person name="Jansson S."/>
            <person name="Bohlmann J."/>
            <person name="Grigoriev I."/>
            <person name="Hellsten U."/>
            <person name="Putnam N."/>
            <person name="Ralph S."/>
            <person name="Rombauts S."/>
            <person name="Salamov A."/>
            <person name="Schein J."/>
            <person name="Sterck L."/>
            <person name="Aerts A."/>
            <person name="Bhalerao R.R."/>
            <person name="Bhalerao R.P."/>
            <person name="Blaudez D."/>
            <person name="Boerjan W."/>
            <person name="Brun A."/>
            <person name="Brunner A."/>
            <person name="Busov V."/>
            <person name="Campbell M."/>
            <person name="Carlson J."/>
            <person name="Chalot M."/>
            <person name="Chapman J."/>
            <person name="Chen G.L."/>
            <person name="Cooper D."/>
            <person name="Coutinho P.M."/>
            <person name="Couturier J."/>
            <person name="Covert S."/>
            <person name="Cronk Q."/>
            <person name="Cunningham R."/>
            <person name="Davis J."/>
            <person name="Degroeve S."/>
            <person name="Dejardin A."/>
            <person name="Depamphilis C."/>
            <person name="Detter J."/>
            <person name="Dirks B."/>
            <person name="Dubchak I."/>
            <person name="Duplessis S."/>
            <person name="Ehlting J."/>
            <person name="Ellis B."/>
            <person name="Gendler K."/>
            <person name="Goodstein D."/>
            <person name="Gribskov M."/>
            <person name="Grimwood J."/>
            <person name="Groover A."/>
            <person name="Gunter L."/>
            <person name="Hamberger B."/>
            <person name="Heinze B."/>
            <person name="Helariutta Y."/>
            <person name="Henrissat B."/>
            <person name="Holligan D."/>
            <person name="Holt R."/>
            <person name="Huang W."/>
            <person name="Islam-Faridi N."/>
            <person name="Jones S."/>
            <person name="Jones-Rhoades M."/>
            <person name="Jorgensen R."/>
            <person name="Joshi C."/>
            <person name="Kangasjarvi J."/>
            <person name="Karlsson J."/>
            <person name="Kelleher C."/>
            <person name="Kirkpatrick R."/>
            <person name="Kirst M."/>
            <person name="Kohler A."/>
            <person name="Kalluri U."/>
            <person name="Larimer F."/>
            <person name="Leebens-Mack J."/>
            <person name="Leple J.C."/>
            <person name="Locascio P."/>
            <person name="Lou Y."/>
            <person name="Lucas S."/>
            <person name="Martin F."/>
            <person name="Montanini B."/>
            <person name="Napoli C."/>
            <person name="Nelson D.R."/>
            <person name="Nelson C."/>
            <person name="Nieminen K."/>
            <person name="Nilsson O."/>
            <person name="Pereda V."/>
            <person name="Peter G."/>
            <person name="Philippe R."/>
            <person name="Pilate G."/>
            <person name="Poliakov A."/>
            <person name="Razumovskaya J."/>
            <person name="Richardson P."/>
            <person name="Rinaldi C."/>
            <person name="Ritland K."/>
            <person name="Rouze P."/>
            <person name="Ryaboy D."/>
            <person name="Schmutz J."/>
            <person name="Schrader J."/>
            <person name="Segerman B."/>
            <person name="Shin H."/>
            <person name="Siddiqui A."/>
            <person name="Sterky F."/>
            <person name="Terry A."/>
            <person name="Tsai C.J."/>
            <person name="Uberbacher E."/>
            <person name="Unneberg P."/>
            <person name="Vahala J."/>
            <person name="Wall K."/>
            <person name="Wessler S."/>
            <person name="Yang G."/>
            <person name="Yin T."/>
            <person name="Douglas C."/>
            <person name="Marra M."/>
            <person name="Sandberg G."/>
            <person name="Van de Peer Y."/>
            <person name="Rokhsar D."/>
        </authorList>
    </citation>
    <scope>NUCLEOTIDE SEQUENCE [LARGE SCALE GENOMIC DNA]</scope>
    <source>
        <strain evidence="2">cv. Nisqually</strain>
    </source>
</reference>
<protein>
    <submittedName>
        <fullName evidence="1">Uncharacterized protein</fullName>
    </submittedName>
</protein>
<sequence>MISVLGNKGCNSWQGQAKMSFCMTRCKLREETTYGREFVILENGNKIDSSKRALTPMIYSEIERYNSNRICTLISVV</sequence>
<evidence type="ECO:0000313" key="2">
    <source>
        <dbReference type="Proteomes" id="UP000006729"/>
    </source>
</evidence>
<name>A0A2K2BU36_POPTR</name>
<dbReference type="InParanoid" id="A0A2K2BU36"/>
<keyword evidence="2" id="KW-1185">Reference proteome</keyword>
<gene>
    <name evidence="1" type="ORF">POPTR_001G078000</name>
</gene>
<dbReference type="Proteomes" id="UP000006729">
    <property type="component" value="Chromosome 1"/>
</dbReference>